<dbReference type="PANTHER" id="PTHR39961">
    <property type="entry name" value="HYPOTHETICAL CYTOSOLIC PROTEIN"/>
    <property type="match status" value="1"/>
</dbReference>
<dbReference type="Pfam" id="PF04308">
    <property type="entry name" value="RNaseH_like"/>
    <property type="match status" value="1"/>
</dbReference>
<accession>A0A0G0DF28</accession>
<name>A0A0G0DF28_9BACT</name>
<proteinExistence type="predicted"/>
<evidence type="ECO:0008006" key="3">
    <source>
        <dbReference type="Google" id="ProtNLM"/>
    </source>
</evidence>
<dbReference type="InterPro" id="IPR007405">
    <property type="entry name" value="Phage_KVP40_Orf299"/>
</dbReference>
<comment type="caution">
    <text evidence="1">The sequence shown here is derived from an EMBL/GenBank/DDBJ whole genome shotgun (WGS) entry which is preliminary data.</text>
</comment>
<protein>
    <recommendedName>
        <fullName evidence="3">DUF458 domain-containing protein</fullName>
    </recommendedName>
</protein>
<evidence type="ECO:0000313" key="1">
    <source>
        <dbReference type="EMBL" id="KKP87221.1"/>
    </source>
</evidence>
<dbReference type="EMBL" id="LBQX01000004">
    <property type="protein sequence ID" value="KKP87221.1"/>
    <property type="molecule type" value="Genomic_DNA"/>
</dbReference>
<dbReference type="PANTHER" id="PTHR39961:SF1">
    <property type="entry name" value="DUF458 DOMAIN-CONTAINING PROTEIN"/>
    <property type="match status" value="1"/>
</dbReference>
<organism evidence="1 2">
    <name type="scientific">Candidatus Roizmanbacteria bacterium GW2011_GWA2_35_8</name>
    <dbReference type="NCBI Taxonomy" id="1618479"/>
    <lineage>
        <taxon>Bacteria</taxon>
        <taxon>Candidatus Roizmaniibacteriota</taxon>
    </lineage>
</organism>
<gene>
    <name evidence="1" type="ORF">UR89_C0004G0010</name>
</gene>
<sequence>MDYQSPTYGKVDLEKLKNIVSKFMGADKLAKYEIVVGTDSQKIEKNKYDFVSALIIHRVGWGGIYFWKRIVQDRKISLKERIYQEATMSLETSENFVNFFKTNGISRYDIQIHVDIGHNGETRDMINEVVGMIRGSGYEVKIKPYSYGASKVADRYT</sequence>
<dbReference type="AlphaFoldDB" id="A0A0G0DF28"/>
<evidence type="ECO:0000313" key="2">
    <source>
        <dbReference type="Proteomes" id="UP000034536"/>
    </source>
</evidence>
<dbReference type="Proteomes" id="UP000034536">
    <property type="component" value="Unassembled WGS sequence"/>
</dbReference>
<reference evidence="1 2" key="1">
    <citation type="journal article" date="2015" name="Nature">
        <title>rRNA introns, odd ribosomes, and small enigmatic genomes across a large radiation of phyla.</title>
        <authorList>
            <person name="Brown C.T."/>
            <person name="Hug L.A."/>
            <person name="Thomas B.C."/>
            <person name="Sharon I."/>
            <person name="Castelle C.J."/>
            <person name="Singh A."/>
            <person name="Wilkins M.J."/>
            <person name="Williams K.H."/>
            <person name="Banfield J.F."/>
        </authorList>
    </citation>
    <scope>NUCLEOTIDE SEQUENCE [LARGE SCALE GENOMIC DNA]</scope>
</reference>